<dbReference type="GO" id="GO:2000762">
    <property type="term" value="P:regulation of phenylpropanoid metabolic process"/>
    <property type="evidence" value="ECO:0007669"/>
    <property type="project" value="InterPro"/>
</dbReference>
<protein>
    <submittedName>
        <fullName evidence="1">F-BOX/KELCH-REPEAT PROTEIN SKIP4</fullName>
    </submittedName>
</protein>
<proteinExistence type="predicted"/>
<dbReference type="EMBL" id="JAPFFM010000018">
    <property type="protein sequence ID" value="KAJ6690799.1"/>
    <property type="molecule type" value="Genomic_DNA"/>
</dbReference>
<dbReference type="GO" id="GO:0080037">
    <property type="term" value="P:negative regulation of cytokinin-activated signaling pathway"/>
    <property type="evidence" value="ECO:0007669"/>
    <property type="project" value="InterPro"/>
</dbReference>
<accession>A0A9Q0SUS1</accession>
<organism evidence="1 2">
    <name type="scientific">Salix koriyanagi</name>
    <dbReference type="NCBI Taxonomy" id="2511006"/>
    <lineage>
        <taxon>Eukaryota</taxon>
        <taxon>Viridiplantae</taxon>
        <taxon>Streptophyta</taxon>
        <taxon>Embryophyta</taxon>
        <taxon>Tracheophyta</taxon>
        <taxon>Spermatophyta</taxon>
        <taxon>Magnoliopsida</taxon>
        <taxon>eudicotyledons</taxon>
        <taxon>Gunneridae</taxon>
        <taxon>Pentapetalae</taxon>
        <taxon>rosids</taxon>
        <taxon>fabids</taxon>
        <taxon>Malpighiales</taxon>
        <taxon>Salicaceae</taxon>
        <taxon>Saliceae</taxon>
        <taxon>Salix</taxon>
    </lineage>
</organism>
<dbReference type="PANTHER" id="PTHR46407">
    <property type="entry name" value="OS02G0208700 PROTEIN"/>
    <property type="match status" value="1"/>
</dbReference>
<dbReference type="SMART" id="SM00612">
    <property type="entry name" value="Kelch"/>
    <property type="match status" value="1"/>
</dbReference>
<dbReference type="SUPFAM" id="SSF117281">
    <property type="entry name" value="Kelch motif"/>
    <property type="match status" value="1"/>
</dbReference>
<dbReference type="InterPro" id="IPR036047">
    <property type="entry name" value="F-box-like_dom_sf"/>
</dbReference>
<dbReference type="Pfam" id="PF01344">
    <property type="entry name" value="Kelch_1"/>
    <property type="match status" value="1"/>
</dbReference>
<dbReference type="CDD" id="cd22152">
    <property type="entry name" value="F-box_AtAFR-like"/>
    <property type="match status" value="1"/>
</dbReference>
<comment type="caution">
    <text evidence="1">The sequence shown here is derived from an EMBL/GenBank/DDBJ whole genome shotgun (WGS) entry which is preliminary data.</text>
</comment>
<dbReference type="PANTHER" id="PTHR46407:SF21">
    <property type="entry name" value="F-BOX_KELCH-REPEAT PROTEIN SKIP20"/>
    <property type="match status" value="1"/>
</dbReference>
<dbReference type="InterPro" id="IPR006652">
    <property type="entry name" value="Kelch_1"/>
</dbReference>
<dbReference type="AlphaFoldDB" id="A0A9Q0SUS1"/>
<name>A0A9Q0SUS1_9ROSI</name>
<reference evidence="1" key="2">
    <citation type="journal article" date="2023" name="Int. J. Mol. Sci.">
        <title>De Novo Assembly and Annotation of 11 Diverse Shrub Willow (Salix) Genomes Reveals Novel Gene Organization in Sex-Linked Regions.</title>
        <authorList>
            <person name="Hyden B."/>
            <person name="Feng K."/>
            <person name="Yates T.B."/>
            <person name="Jawdy S."/>
            <person name="Cereghino C."/>
            <person name="Smart L.B."/>
            <person name="Muchero W."/>
        </authorList>
    </citation>
    <scope>NUCLEOTIDE SEQUENCE</scope>
    <source>
        <tissue evidence="1">Shoot tip</tissue>
    </source>
</reference>
<evidence type="ECO:0000313" key="1">
    <source>
        <dbReference type="EMBL" id="KAJ6690799.1"/>
    </source>
</evidence>
<dbReference type="InterPro" id="IPR044595">
    <property type="entry name" value="KMD1-4"/>
</dbReference>
<dbReference type="InterPro" id="IPR015915">
    <property type="entry name" value="Kelch-typ_b-propeller"/>
</dbReference>
<sequence>MEATKTSVEVKRALEDDQKQQLIPGLPDEIAMECLVRVPYQFHSNMKSVCHTWLHLNSHPSFFQQRLQSAAATAIKYLKTRDEQAAAAHTQSHLMPRSFSACGVVGPSAVCVAGGHDSQKNALRSAEAYDVETDQWKMLPGMIEERDEFQGLSWERGFHGTGCVNRDKYQWSWFLGGEQQSQQQQIREAVKVSDNVRLEIVSSTPLPNCITGTTTCGG</sequence>
<keyword evidence="2" id="KW-1185">Reference proteome</keyword>
<dbReference type="SUPFAM" id="SSF81383">
    <property type="entry name" value="F-box domain"/>
    <property type="match status" value="1"/>
</dbReference>
<evidence type="ECO:0000313" key="2">
    <source>
        <dbReference type="Proteomes" id="UP001151752"/>
    </source>
</evidence>
<dbReference type="Gene3D" id="2.120.10.80">
    <property type="entry name" value="Kelch-type beta propeller"/>
    <property type="match status" value="1"/>
</dbReference>
<dbReference type="GO" id="GO:0005829">
    <property type="term" value="C:cytosol"/>
    <property type="evidence" value="ECO:0007669"/>
    <property type="project" value="TreeGrafter"/>
</dbReference>
<dbReference type="Proteomes" id="UP001151752">
    <property type="component" value="Chromosome 17"/>
</dbReference>
<reference evidence="1" key="1">
    <citation type="submission" date="2022-11" db="EMBL/GenBank/DDBJ databases">
        <authorList>
            <person name="Hyden B.L."/>
            <person name="Feng K."/>
            <person name="Yates T."/>
            <person name="Jawdy S."/>
            <person name="Smart L.B."/>
            <person name="Muchero W."/>
        </authorList>
    </citation>
    <scope>NUCLEOTIDE SEQUENCE</scope>
    <source>
        <tissue evidence="1">Shoot tip</tissue>
    </source>
</reference>
<gene>
    <name evidence="1" type="ORF">OIU74_015468</name>
</gene>